<dbReference type="AlphaFoldDB" id="A0A6P6KSF2"/>
<evidence type="ECO:0000313" key="2">
    <source>
        <dbReference type="RefSeq" id="XP_026075212.1"/>
    </source>
</evidence>
<sequence length="78" mass="8799">MGEMQIAGDIKTAKRELKKARTVLQIDELKCRKCVIRRLGFATSSDVIEMKGRVACEISRILGHRHASNWVPTLFESA</sequence>
<protein>
    <submittedName>
        <fullName evidence="2 3">Exosome RNA helicase MTR4-like</fullName>
    </submittedName>
</protein>
<dbReference type="Gene3D" id="1.10.3380.30">
    <property type="match status" value="1"/>
</dbReference>
<gene>
    <name evidence="2 3" type="primary">LOC113054107</name>
</gene>
<proteinExistence type="predicted"/>
<dbReference type="RefSeq" id="XP_026075213.1">
    <property type="nucleotide sequence ID" value="XM_026219428.1"/>
</dbReference>
<dbReference type="KEGG" id="caua:113054107"/>
<evidence type="ECO:0000313" key="1">
    <source>
        <dbReference type="Proteomes" id="UP000515129"/>
    </source>
</evidence>
<evidence type="ECO:0000313" key="3">
    <source>
        <dbReference type="RefSeq" id="XP_026075213.1"/>
    </source>
</evidence>
<dbReference type="GeneID" id="113054107"/>
<reference evidence="2 3" key="1">
    <citation type="submission" date="2025-04" db="UniProtKB">
        <authorList>
            <consortium name="RefSeq"/>
        </authorList>
    </citation>
    <scope>IDENTIFICATION</scope>
    <source>
        <strain evidence="2 3">Wakin</strain>
        <tissue evidence="2 3">Muscle</tissue>
    </source>
</reference>
<accession>A0A6P6KSF2</accession>
<dbReference type="RefSeq" id="XP_026075212.1">
    <property type="nucleotide sequence ID" value="XM_026219427.1"/>
</dbReference>
<dbReference type="OrthoDB" id="64767at2759"/>
<dbReference type="Proteomes" id="UP000515129">
    <property type="component" value="Chromosome 35"/>
</dbReference>
<keyword evidence="1" id="KW-1185">Reference proteome</keyword>
<organism evidence="1 3">
    <name type="scientific">Carassius auratus</name>
    <name type="common">Goldfish</name>
    <dbReference type="NCBI Taxonomy" id="7957"/>
    <lineage>
        <taxon>Eukaryota</taxon>
        <taxon>Metazoa</taxon>
        <taxon>Chordata</taxon>
        <taxon>Craniata</taxon>
        <taxon>Vertebrata</taxon>
        <taxon>Euteleostomi</taxon>
        <taxon>Actinopterygii</taxon>
        <taxon>Neopterygii</taxon>
        <taxon>Teleostei</taxon>
        <taxon>Ostariophysi</taxon>
        <taxon>Cypriniformes</taxon>
        <taxon>Cyprinidae</taxon>
        <taxon>Cyprininae</taxon>
        <taxon>Carassius</taxon>
    </lineage>
</organism>
<name>A0A6P6KSF2_CARAU</name>